<evidence type="ECO:0000313" key="8">
    <source>
        <dbReference type="EMBL" id="MCF3937013.1"/>
    </source>
</evidence>
<evidence type="ECO:0000256" key="2">
    <source>
        <dbReference type="ARBA" id="ARBA00023015"/>
    </source>
</evidence>
<keyword evidence="2" id="KW-0805">Transcription regulation</keyword>
<dbReference type="InterPro" id="IPR001867">
    <property type="entry name" value="OmpR/PhoB-type_DNA-bd"/>
</dbReference>
<dbReference type="PANTHER" id="PTHR35807">
    <property type="entry name" value="TRANSCRIPTIONAL REGULATOR REDD-RELATED"/>
    <property type="match status" value="1"/>
</dbReference>
<dbReference type="CDD" id="cd15831">
    <property type="entry name" value="BTAD"/>
    <property type="match status" value="1"/>
</dbReference>
<evidence type="ECO:0000256" key="1">
    <source>
        <dbReference type="ARBA" id="ARBA00005820"/>
    </source>
</evidence>
<dbReference type="SUPFAM" id="SSF48452">
    <property type="entry name" value="TPR-like"/>
    <property type="match status" value="1"/>
</dbReference>
<dbReference type="Pfam" id="PF13191">
    <property type="entry name" value="AAA_16"/>
    <property type="match status" value="1"/>
</dbReference>
<dbReference type="Gene3D" id="1.10.10.10">
    <property type="entry name" value="Winged helix-like DNA-binding domain superfamily/Winged helix DNA-binding domain"/>
    <property type="match status" value="1"/>
</dbReference>
<dbReference type="InterPro" id="IPR005158">
    <property type="entry name" value="BTAD"/>
</dbReference>
<evidence type="ECO:0000256" key="4">
    <source>
        <dbReference type="ARBA" id="ARBA00023163"/>
    </source>
</evidence>
<feature type="DNA-binding region" description="OmpR/PhoB-type" evidence="5">
    <location>
        <begin position="2"/>
        <end position="107"/>
    </location>
</feature>
<organism evidence="8 9">
    <name type="scientific">Gordonia tangerina</name>
    <dbReference type="NCBI Taxonomy" id="2911060"/>
    <lineage>
        <taxon>Bacteria</taxon>
        <taxon>Bacillati</taxon>
        <taxon>Actinomycetota</taxon>
        <taxon>Actinomycetes</taxon>
        <taxon>Mycobacteriales</taxon>
        <taxon>Gordoniaceae</taxon>
        <taxon>Gordonia</taxon>
    </lineage>
</organism>
<evidence type="ECO:0000259" key="7">
    <source>
        <dbReference type="PROSITE" id="PS51755"/>
    </source>
</evidence>
<dbReference type="InterPro" id="IPR041664">
    <property type="entry name" value="AAA_16"/>
</dbReference>
<evidence type="ECO:0000313" key="9">
    <source>
        <dbReference type="Proteomes" id="UP001108089"/>
    </source>
</evidence>
<dbReference type="Pfam" id="PF03704">
    <property type="entry name" value="BTAD"/>
    <property type="match status" value="1"/>
</dbReference>
<evidence type="ECO:0000256" key="6">
    <source>
        <dbReference type="SAM" id="MobiDB-lite"/>
    </source>
</evidence>
<sequence length="1090" mass="117687">MSMDVEAGPVVSITLSGTVRADVDGRPAEIKSRRGRAVLARLAAADGRVVSTDRLIDDLWNGEPPPKALAGLQVHISNLRRILEPQRAPRTPARILVSEPPGYALHLPRDAVDLWRFADLAGTAGPDPAGRYARLGEAQSLWRGDPFGPHAADEWAGPEVARLDELWLHTVEQRAAAALDLGRPAEVVAELPALCETHSTREELFGLLALAQYRLGRQADALRTLRTLREYLADELGVDPSVKIRTLESDILQQDPALDAPTATRAPEAPPTVYADPPEVDRSAGPEHRESAGRESELEKLAEHAETARRTGLRIVWVTAEAGGGKTTLARTFGQHLRASGWVTAFGQCPEVDGAPSAWAWREVVAELDGDNEIDDPFLIARQVRGACESRIADGHGVALIIDDTHRADSATLQVLRQLVTWLADRPALVVATYRPSEASIELLATAAALISATADHLVLAGLSDDGIRALAADAGLDPVDDPTLALLRSRTDGNPLFVRELAKLVASRGTRDAQTAVPSGVREVLLRRVERLPEQTVTMLRLAAVCGRECDVDTIIGLWPDDDAEDTVLDAIDSAVVAGLLSAEADRVRFTHVLMRDAVYDAIPTLRRRRLHWRTMQLLAARNPTVTDELAVHAALGASSSTADDALRIVEEAARHRFSTEFAADSAPLWQHAVDLHDLAGHARATASTEDRVQMVHALCDLVTALAHRGEISAARARREDALRLARTVDDPALVVAALTCWRTPWIWSTRTKGVPDEVMTAAVLDALTGATGIDRVRLLISAVFEFEGSDDAFAIECAEEALRLARDADDVDLLCAALNARVFTALGPDSRNQYPALAAEFLELTQESGNRGYEAAARFYLFLLRMSQIDLPGAVAQMQAGMQCATSGRVGELVVVLSAFSAVTDVLRGELDSAAAKYTALSAQLRAAGMPAGGEFDLIGHLCVGWFRGSIGHLVDEVAAVFERTPHAVGWVYVDALIDAGRIDEARAIAETDPYTSRDYYWTSMEVFHARALVKLGMVDEAARLYRLLVDWSGTIAGLNAASVSFGPIDVVLAELADLIGEHAAAERHRQIAADVEEKVRRGLAAIS</sequence>
<dbReference type="InterPro" id="IPR051677">
    <property type="entry name" value="AfsR-DnrI-RedD_regulator"/>
</dbReference>
<keyword evidence="4" id="KW-0804">Transcription</keyword>
<dbReference type="InterPro" id="IPR011990">
    <property type="entry name" value="TPR-like_helical_dom_sf"/>
</dbReference>
<accession>A0ABS9DCT5</accession>
<dbReference type="SMART" id="SM01043">
    <property type="entry name" value="BTAD"/>
    <property type="match status" value="1"/>
</dbReference>
<feature type="domain" description="OmpR/PhoB-type" evidence="7">
    <location>
        <begin position="2"/>
        <end position="107"/>
    </location>
</feature>
<comment type="caution">
    <text evidence="8">The sequence shown here is derived from an EMBL/GenBank/DDBJ whole genome shotgun (WGS) entry which is preliminary data.</text>
</comment>
<dbReference type="EMBL" id="JAKGCU010000001">
    <property type="protein sequence ID" value="MCF3937013.1"/>
    <property type="molecule type" value="Genomic_DNA"/>
</dbReference>
<proteinExistence type="inferred from homology"/>
<gene>
    <name evidence="8" type="ORF">L1892_01270</name>
</gene>
<protein>
    <submittedName>
        <fullName evidence="8">AAA family ATPase</fullName>
    </submittedName>
</protein>
<evidence type="ECO:0000256" key="3">
    <source>
        <dbReference type="ARBA" id="ARBA00023125"/>
    </source>
</evidence>
<keyword evidence="3 5" id="KW-0238">DNA-binding</keyword>
<dbReference type="Proteomes" id="UP001108089">
    <property type="component" value="Unassembled WGS sequence"/>
</dbReference>
<dbReference type="Gene3D" id="1.25.40.10">
    <property type="entry name" value="Tetratricopeptide repeat domain"/>
    <property type="match status" value="1"/>
</dbReference>
<dbReference type="Gene3D" id="3.40.50.300">
    <property type="entry name" value="P-loop containing nucleotide triphosphate hydrolases"/>
    <property type="match status" value="1"/>
</dbReference>
<reference evidence="8" key="1">
    <citation type="submission" date="2022-01" db="EMBL/GenBank/DDBJ databases">
        <title>Gordonia xiamenensis sp. nov., isolated from surface seawater in Xiamen.</title>
        <authorList>
            <person name="He Y.F."/>
        </authorList>
    </citation>
    <scope>NUCLEOTIDE SEQUENCE</scope>
    <source>
        <strain evidence="8">GW1C4-4</strain>
    </source>
</reference>
<name>A0ABS9DCT5_9ACTN</name>
<keyword evidence="9" id="KW-1185">Reference proteome</keyword>
<dbReference type="SMART" id="SM00862">
    <property type="entry name" value="Trans_reg_C"/>
    <property type="match status" value="1"/>
</dbReference>
<feature type="compositionally biased region" description="Basic and acidic residues" evidence="6">
    <location>
        <begin position="279"/>
        <end position="299"/>
    </location>
</feature>
<feature type="region of interest" description="Disordered" evidence="6">
    <location>
        <begin position="253"/>
        <end position="299"/>
    </location>
</feature>
<dbReference type="RefSeq" id="WP_235721636.1">
    <property type="nucleotide sequence ID" value="NZ_JAKGCU010000001.1"/>
</dbReference>
<comment type="similarity">
    <text evidence="1">Belongs to the AfsR/DnrI/RedD regulatory family.</text>
</comment>
<dbReference type="SUPFAM" id="SSF52540">
    <property type="entry name" value="P-loop containing nucleoside triphosphate hydrolases"/>
    <property type="match status" value="1"/>
</dbReference>
<evidence type="ECO:0000256" key="5">
    <source>
        <dbReference type="PROSITE-ProRule" id="PRU01091"/>
    </source>
</evidence>
<dbReference type="Pfam" id="PF00486">
    <property type="entry name" value="Trans_reg_C"/>
    <property type="match status" value="1"/>
</dbReference>
<dbReference type="PANTHER" id="PTHR35807:SF1">
    <property type="entry name" value="TRANSCRIPTIONAL REGULATOR REDD"/>
    <property type="match status" value="1"/>
</dbReference>
<dbReference type="InterPro" id="IPR027417">
    <property type="entry name" value="P-loop_NTPase"/>
</dbReference>
<dbReference type="InterPro" id="IPR036388">
    <property type="entry name" value="WH-like_DNA-bd_sf"/>
</dbReference>
<dbReference type="PROSITE" id="PS51755">
    <property type="entry name" value="OMPR_PHOB"/>
    <property type="match status" value="1"/>
</dbReference>
<dbReference type="SUPFAM" id="SSF46894">
    <property type="entry name" value="C-terminal effector domain of the bipartite response regulators"/>
    <property type="match status" value="1"/>
</dbReference>
<dbReference type="InterPro" id="IPR016032">
    <property type="entry name" value="Sig_transdc_resp-reg_C-effctor"/>
</dbReference>